<name>A0ABU7KHH6_9ACTN</name>
<proteinExistence type="inferred from homology"/>
<dbReference type="Gene3D" id="1.10.10.10">
    <property type="entry name" value="Winged helix-like DNA-binding domain superfamily/Winged helix DNA-binding domain"/>
    <property type="match status" value="1"/>
</dbReference>
<dbReference type="InterPro" id="IPR036388">
    <property type="entry name" value="WH-like_DNA-bd_sf"/>
</dbReference>
<dbReference type="PANTHER" id="PTHR18964">
    <property type="entry name" value="ROK (REPRESSOR, ORF, KINASE) FAMILY"/>
    <property type="match status" value="1"/>
</dbReference>
<dbReference type="InterPro" id="IPR043129">
    <property type="entry name" value="ATPase_NBD"/>
</dbReference>
<evidence type="ECO:0000313" key="3">
    <source>
        <dbReference type="Proteomes" id="UP001356095"/>
    </source>
</evidence>
<dbReference type="InterPro" id="IPR000600">
    <property type="entry name" value="ROK"/>
</dbReference>
<dbReference type="InterPro" id="IPR036390">
    <property type="entry name" value="WH_DNA-bd_sf"/>
</dbReference>
<evidence type="ECO:0000313" key="2">
    <source>
        <dbReference type="EMBL" id="MEE2041691.1"/>
    </source>
</evidence>
<comment type="similarity">
    <text evidence="1">Belongs to the ROK (NagC/XylR) family.</text>
</comment>
<protein>
    <submittedName>
        <fullName evidence="2">ROK family transcriptional regulator</fullName>
    </submittedName>
</protein>
<dbReference type="Gene3D" id="3.30.420.40">
    <property type="match status" value="2"/>
</dbReference>
<dbReference type="Pfam" id="PF00480">
    <property type="entry name" value="ROK"/>
    <property type="match status" value="1"/>
</dbReference>
<dbReference type="SUPFAM" id="SSF53067">
    <property type="entry name" value="Actin-like ATPase domain"/>
    <property type="match status" value="1"/>
</dbReference>
<dbReference type="RefSeq" id="WP_330095445.1">
    <property type="nucleotide sequence ID" value="NZ_JAUZMY010000061.1"/>
</dbReference>
<evidence type="ECO:0000256" key="1">
    <source>
        <dbReference type="ARBA" id="ARBA00006479"/>
    </source>
</evidence>
<keyword evidence="3" id="KW-1185">Reference proteome</keyword>
<dbReference type="PROSITE" id="PS00519">
    <property type="entry name" value="HTH_ASNC_1"/>
    <property type="match status" value="1"/>
</dbReference>
<dbReference type="EMBL" id="JAUZMY010000061">
    <property type="protein sequence ID" value="MEE2041691.1"/>
    <property type="molecule type" value="Genomic_DNA"/>
</dbReference>
<organism evidence="2 3">
    <name type="scientific">Nocardiopsis codii</name>
    <dbReference type="NCBI Taxonomy" id="3065942"/>
    <lineage>
        <taxon>Bacteria</taxon>
        <taxon>Bacillati</taxon>
        <taxon>Actinomycetota</taxon>
        <taxon>Actinomycetes</taxon>
        <taxon>Streptosporangiales</taxon>
        <taxon>Nocardiopsidaceae</taxon>
        <taxon>Nocardiopsis</taxon>
    </lineage>
</organism>
<dbReference type="Proteomes" id="UP001356095">
    <property type="component" value="Unassembled WGS sequence"/>
</dbReference>
<dbReference type="SUPFAM" id="SSF46785">
    <property type="entry name" value="Winged helix' DNA-binding domain"/>
    <property type="match status" value="1"/>
</dbReference>
<dbReference type="InterPro" id="IPR019885">
    <property type="entry name" value="Tscrpt_reg_HTH_AsnC-type_CS"/>
</dbReference>
<gene>
    <name evidence="2" type="ORF">Q8791_31165</name>
</gene>
<comment type="caution">
    <text evidence="2">The sequence shown here is derived from an EMBL/GenBank/DDBJ whole genome shotgun (WGS) entry which is preliminary data.</text>
</comment>
<dbReference type="PANTHER" id="PTHR18964:SF173">
    <property type="entry name" value="GLUCOKINASE"/>
    <property type="match status" value="1"/>
</dbReference>
<accession>A0ABU7KHH6</accession>
<reference evidence="2 3" key="1">
    <citation type="submission" date="2023-08" db="EMBL/GenBank/DDBJ databases">
        <authorList>
            <person name="Girao M."/>
            <person name="Carvalho M.F."/>
        </authorList>
    </citation>
    <scope>NUCLEOTIDE SEQUENCE [LARGE SCALE GENOMIC DNA]</scope>
    <source>
        <strain evidence="2 3">CT-R113</strain>
    </source>
</reference>
<sequence>MARTPVRLSSAATSGHILELIRSGTATSRSEIARVTGLSRPSVALRVTELIGGGLVTEGTGAASSGGRPPTLLEFNADSGLILTSALGMARSQAAVCDLNGDVLVRTPGSPDMEKGPDATVPWLLDTWSEQIASLGRGPGDVRGVGIGLPGTVEFHAGRADDRPFLGKWAGVPLAPLVAERFPVPVLVDNDVNVMALGEHIAGGHGHPDDMVFVKASTGIGAGLLSGGRLLRGSLGAAGEIGHIPVRDGGGLPCRCGNTDCLEAVAGGRRLLDRASEQGRRVDTLKDLVALAVGGDPVAVTLVREAGRRLGEALAGAVNLLNPEVIVLGGDLSEAYDHLVAGVREVVFQQCTALATRQLRVVSSSLWDDAGVRGCAAMVTEEILSPESVNKLLAG</sequence>